<reference evidence="1" key="1">
    <citation type="submission" date="2021-12" db="EMBL/GenBank/DDBJ databases">
        <authorList>
            <person name="Rodrigo-Torres L."/>
            <person name="Arahal R. D."/>
            <person name="Lucena T."/>
        </authorList>
    </citation>
    <scope>NUCLEOTIDE SEQUENCE</scope>
    <source>
        <strain evidence="1">CECT 8858</strain>
    </source>
</reference>
<evidence type="ECO:0000313" key="2">
    <source>
        <dbReference type="Proteomes" id="UP000837932"/>
    </source>
</evidence>
<dbReference type="Gene3D" id="1.50.10.20">
    <property type="match status" value="1"/>
</dbReference>
<dbReference type="InterPro" id="IPR008930">
    <property type="entry name" value="Terpenoid_cyclase/PrenylTrfase"/>
</dbReference>
<comment type="caution">
    <text evidence="1">The sequence shown here is derived from an EMBL/GenBank/DDBJ whole genome shotgun (WGS) entry which is preliminary data.</text>
</comment>
<organism evidence="1 2">
    <name type="scientific">Emticicia aquatica</name>
    <dbReference type="NCBI Taxonomy" id="1681835"/>
    <lineage>
        <taxon>Bacteria</taxon>
        <taxon>Pseudomonadati</taxon>
        <taxon>Bacteroidota</taxon>
        <taxon>Cytophagia</taxon>
        <taxon>Cytophagales</taxon>
        <taxon>Leadbetterellaceae</taxon>
        <taxon>Emticicia</taxon>
    </lineage>
</organism>
<keyword evidence="2" id="KW-1185">Reference proteome</keyword>
<proteinExistence type="predicted"/>
<dbReference type="SUPFAM" id="SSF48239">
    <property type="entry name" value="Terpenoid cyclases/Protein prenyltransferases"/>
    <property type="match status" value="1"/>
</dbReference>
<name>A0ABM9ASD4_9BACT</name>
<dbReference type="Proteomes" id="UP000837932">
    <property type="component" value="Unassembled WGS sequence"/>
</dbReference>
<protein>
    <submittedName>
        <fullName evidence="1">Uncharacterized protein</fullName>
    </submittedName>
</protein>
<sequence>MLFFVNIKIFAQQISADSLRLDIERSLNYLVEKQCTQTIEGKQYAGEWEAFMQMKGFFFLLGSKNKYRDSNCFTMAGIHNILAEMYLADTSKKEILPMLQKVYPEILTYATPTPIGNQFNFWKNLPPIRDLRWGKEPNPVPLGRRPTNFAMDERFINNAANVANDADDTALGNLAIWYHQKIFGKNDSIKPIKYSIFDQYLDKDRQNRHWYNYLFHGFKKSGAYMTWLAQESTFENWRFHKNVAHNLVFFLPFSICYPHPYVPYIPWGTNDVDVVVNANILTYLTKNGSLAKSKGSDAAHKLIEKHTKRGHWSMMGIYYPNRYHFHFAVSRAVAAGDKALLTTAQLLVKHLSETQNPDGSYDSWKRVNKRDILQSTTYAVLSMLYLKESGVEVPQTLIDKSVFFLQNQKKIEKSQVFWKGGVFFSGGTVVRNILYFTSDAYTTALVAMTFQKYLNVR</sequence>
<evidence type="ECO:0000313" key="1">
    <source>
        <dbReference type="EMBL" id="CAH0996791.1"/>
    </source>
</evidence>
<accession>A0ABM9ASD4</accession>
<dbReference type="EMBL" id="CAKLPY010000002">
    <property type="protein sequence ID" value="CAH0996791.1"/>
    <property type="molecule type" value="Genomic_DNA"/>
</dbReference>
<gene>
    <name evidence="1" type="ORF">EMA8858_02926</name>
</gene>